<evidence type="ECO:0000256" key="7">
    <source>
        <dbReference type="ARBA" id="ARBA00023136"/>
    </source>
</evidence>
<dbReference type="PANTHER" id="PTHR44170:SF6">
    <property type="entry name" value="CONTACTIN"/>
    <property type="match status" value="1"/>
</dbReference>
<evidence type="ECO:0000256" key="4">
    <source>
        <dbReference type="ARBA" id="ARBA00022737"/>
    </source>
</evidence>
<dbReference type="InterPro" id="IPR003961">
    <property type="entry name" value="FN3_dom"/>
</dbReference>
<keyword evidence="7" id="KW-0472">Membrane</keyword>
<dbReference type="InterPro" id="IPR036179">
    <property type="entry name" value="Ig-like_dom_sf"/>
</dbReference>
<dbReference type="GO" id="GO:0098609">
    <property type="term" value="P:cell-cell adhesion"/>
    <property type="evidence" value="ECO:0007669"/>
    <property type="project" value="TreeGrafter"/>
</dbReference>
<dbReference type="FunFam" id="2.60.40.10:FF:000032">
    <property type="entry name" value="palladin isoform X1"/>
    <property type="match status" value="1"/>
</dbReference>
<feature type="domain" description="Fibronectin type-III" evidence="11">
    <location>
        <begin position="201"/>
        <end position="299"/>
    </location>
</feature>
<dbReference type="SMART" id="SM00060">
    <property type="entry name" value="FN3"/>
    <property type="match status" value="5"/>
</dbReference>
<feature type="domain" description="Fibronectin type-III" evidence="11">
    <location>
        <begin position="101"/>
        <end position="196"/>
    </location>
</feature>
<dbReference type="InterPro" id="IPR007110">
    <property type="entry name" value="Ig-like_dom"/>
</dbReference>
<evidence type="ECO:0000259" key="11">
    <source>
        <dbReference type="PROSITE" id="PS50853"/>
    </source>
</evidence>
<dbReference type="InterPro" id="IPR013783">
    <property type="entry name" value="Ig-like_fold"/>
</dbReference>
<evidence type="ECO:0000256" key="2">
    <source>
        <dbReference type="ARBA" id="ARBA00022692"/>
    </source>
</evidence>
<keyword evidence="9" id="KW-0393">Immunoglobulin domain</keyword>
<evidence type="ECO:0000256" key="8">
    <source>
        <dbReference type="ARBA" id="ARBA00023157"/>
    </source>
</evidence>
<dbReference type="SMART" id="SM00408">
    <property type="entry name" value="IGc2"/>
    <property type="match status" value="2"/>
</dbReference>
<evidence type="ECO:0000256" key="1">
    <source>
        <dbReference type="ARBA" id="ARBA00004370"/>
    </source>
</evidence>
<feature type="domain" description="Fibronectin type-III" evidence="11">
    <location>
        <begin position="581"/>
        <end position="673"/>
    </location>
</feature>
<sequence>PARFGMHYKNVTAIRGSEAILECIAEGDKPISIVWYRDGKRFEDYMHTKVIDEELTNGMRSLLTLQNVRREDSSYFECLAKNKYGSERIELQLLVQEPPEPPFNLHVVNFSNRSVNLSWEAPYVGNSIITVYVIQYKNSSDTWEGNVQHVTVGGDQTAARIPTLQPASSYEFRVLAENSIGSSNVSESVLVNTLEEVPGGPPKDVHVKARDSETLVVTWKPPEHHLLNGEILGYYIGYRKNDSAEPFLYKTLEVSPGSELQIVLKGLHKFTEYIVLVQSYNRAGAGPRSEEVMAITEEDVPGAPPTDVQCSVVTPQGITVSWSPPPPSDINGVLLGYKVFYKAITDWGDPTPPLEKTGQDVKVELFNLEKFCNYSIEVRAYTRKGDGVASRPIICRTQEDIPSEPAGIKAVVMDKETILLSWKPPRYPNGIVTKYKVYMRPLDDLGLAKDNFEVPSQETYYTITHLILNHRYEFWVTAYTIIGQGPPSRHVVQAPSIYVPAKIASFSESAIAAWREVLQLQCLAVGEPSPECSWIFNGKPLEEDSRIRINSGCALTINSIQSSDAGNYTCTVENKHARDEITYFLTFLQLHTYSQLLLLLCQVSHCSGDQARYYLNYKREFGEWEKIKLPADKMNYTLGGLQCGTKYQFFLRAFNQLGMSNPTDILPTRTQGSGN</sequence>
<keyword evidence="2" id="KW-0812">Transmembrane</keyword>
<dbReference type="FunFam" id="2.60.40.10:FF:000120">
    <property type="entry name" value="Down syndrome cell adhesion molecule like 1"/>
    <property type="match status" value="1"/>
</dbReference>
<protein>
    <submittedName>
        <fullName evidence="12">Uncharacterized protein</fullName>
    </submittedName>
</protein>
<feature type="domain" description="Fibronectin type-III" evidence="11">
    <location>
        <begin position="304"/>
        <end position="400"/>
    </location>
</feature>
<keyword evidence="8" id="KW-1015">Disulfide bond</keyword>
<evidence type="ECO:0000259" key="10">
    <source>
        <dbReference type="PROSITE" id="PS50835"/>
    </source>
</evidence>
<evidence type="ECO:0000256" key="9">
    <source>
        <dbReference type="ARBA" id="ARBA00023319"/>
    </source>
</evidence>
<dbReference type="PROSITE" id="PS50835">
    <property type="entry name" value="IG_LIKE"/>
    <property type="match status" value="2"/>
</dbReference>
<dbReference type="GO" id="GO:0030154">
    <property type="term" value="P:cell differentiation"/>
    <property type="evidence" value="ECO:0007669"/>
    <property type="project" value="UniProtKB-ARBA"/>
</dbReference>
<comment type="subcellular location">
    <subcellularLocation>
        <location evidence="1">Membrane</location>
    </subcellularLocation>
</comment>
<dbReference type="SUPFAM" id="SSF49265">
    <property type="entry name" value="Fibronectin type III"/>
    <property type="match status" value="3"/>
</dbReference>
<dbReference type="CDD" id="cd00063">
    <property type="entry name" value="FN3"/>
    <property type="match status" value="5"/>
</dbReference>
<reference evidence="12" key="2">
    <citation type="submission" date="2023-05" db="EMBL/GenBank/DDBJ databases">
        <authorList>
            <person name="Fouks B."/>
        </authorList>
    </citation>
    <scope>NUCLEOTIDE SEQUENCE</scope>
    <source>
        <strain evidence="12">Stay&amp;Tobe</strain>
        <tissue evidence="12">Testes</tissue>
    </source>
</reference>
<dbReference type="Pfam" id="PF07679">
    <property type="entry name" value="I-set"/>
    <property type="match status" value="2"/>
</dbReference>
<dbReference type="SUPFAM" id="SSF48726">
    <property type="entry name" value="Immunoglobulin"/>
    <property type="match status" value="2"/>
</dbReference>
<name>A0AAD8E913_DIPPU</name>
<gene>
    <name evidence="12" type="ORF">L9F63_023697</name>
</gene>
<dbReference type="CDD" id="cd00096">
    <property type="entry name" value="Ig"/>
    <property type="match status" value="1"/>
</dbReference>
<dbReference type="PROSITE" id="PS50853">
    <property type="entry name" value="FN3"/>
    <property type="match status" value="5"/>
</dbReference>
<keyword evidence="4" id="KW-0677">Repeat</keyword>
<keyword evidence="3" id="KW-0732">Signal</keyword>
<dbReference type="GO" id="GO:0016020">
    <property type="term" value="C:membrane"/>
    <property type="evidence" value="ECO:0007669"/>
    <property type="project" value="UniProtKB-SubCell"/>
</dbReference>
<dbReference type="Gene3D" id="2.60.40.10">
    <property type="entry name" value="Immunoglobulins"/>
    <property type="match status" value="7"/>
</dbReference>
<comment type="caution">
    <text evidence="12">The sequence shown here is derived from an EMBL/GenBank/DDBJ whole genome shotgun (WGS) entry which is preliminary data.</text>
</comment>
<dbReference type="Pfam" id="PF00041">
    <property type="entry name" value="fn3"/>
    <property type="match status" value="4"/>
</dbReference>
<feature type="domain" description="Ig-like" evidence="10">
    <location>
        <begin position="495"/>
        <end position="582"/>
    </location>
</feature>
<dbReference type="AlphaFoldDB" id="A0AAD8E913"/>
<dbReference type="InterPro" id="IPR003598">
    <property type="entry name" value="Ig_sub2"/>
</dbReference>
<reference evidence="12" key="1">
    <citation type="journal article" date="2023" name="IScience">
        <title>Live-bearing cockroach genome reveals convergent evolutionary mechanisms linked to viviparity in insects and beyond.</title>
        <authorList>
            <person name="Fouks B."/>
            <person name="Harrison M.C."/>
            <person name="Mikhailova A.A."/>
            <person name="Marchal E."/>
            <person name="English S."/>
            <person name="Carruthers M."/>
            <person name="Jennings E.C."/>
            <person name="Chiamaka E.L."/>
            <person name="Frigard R.A."/>
            <person name="Pippel M."/>
            <person name="Attardo G.M."/>
            <person name="Benoit J.B."/>
            <person name="Bornberg-Bauer E."/>
            <person name="Tobe S.S."/>
        </authorList>
    </citation>
    <scope>NUCLEOTIDE SEQUENCE</scope>
    <source>
        <strain evidence="12">Stay&amp;Tobe</strain>
    </source>
</reference>
<dbReference type="FunFam" id="2.60.40.10:FF:000093">
    <property type="entry name" value="Down syndrome cell adhesion molecule, isoform B"/>
    <property type="match status" value="1"/>
</dbReference>
<accession>A0AAD8E913</accession>
<dbReference type="EMBL" id="JASPKZ010008021">
    <property type="protein sequence ID" value="KAJ9581127.1"/>
    <property type="molecule type" value="Genomic_DNA"/>
</dbReference>
<dbReference type="PANTHER" id="PTHR44170">
    <property type="entry name" value="PROTEIN SIDEKICK"/>
    <property type="match status" value="1"/>
</dbReference>
<feature type="non-terminal residue" evidence="12">
    <location>
        <position position="675"/>
    </location>
</feature>
<proteinExistence type="predicted"/>
<dbReference type="InterPro" id="IPR036116">
    <property type="entry name" value="FN3_sf"/>
</dbReference>
<dbReference type="SMART" id="SM00409">
    <property type="entry name" value="IG"/>
    <property type="match status" value="2"/>
</dbReference>
<dbReference type="Proteomes" id="UP001233999">
    <property type="component" value="Unassembled WGS sequence"/>
</dbReference>
<evidence type="ECO:0000313" key="12">
    <source>
        <dbReference type="EMBL" id="KAJ9581127.1"/>
    </source>
</evidence>
<evidence type="ECO:0000256" key="5">
    <source>
        <dbReference type="ARBA" id="ARBA00022889"/>
    </source>
</evidence>
<keyword evidence="6" id="KW-1133">Transmembrane helix</keyword>
<dbReference type="PRINTS" id="PR00014">
    <property type="entry name" value="FNTYPEIII"/>
</dbReference>
<evidence type="ECO:0000313" key="13">
    <source>
        <dbReference type="Proteomes" id="UP001233999"/>
    </source>
</evidence>
<dbReference type="InterPro" id="IPR003599">
    <property type="entry name" value="Ig_sub"/>
</dbReference>
<dbReference type="GO" id="GO:0048731">
    <property type="term" value="P:system development"/>
    <property type="evidence" value="ECO:0007669"/>
    <property type="project" value="UniProtKB-ARBA"/>
</dbReference>
<evidence type="ECO:0000256" key="3">
    <source>
        <dbReference type="ARBA" id="ARBA00022729"/>
    </source>
</evidence>
<dbReference type="GO" id="GO:0009653">
    <property type="term" value="P:anatomical structure morphogenesis"/>
    <property type="evidence" value="ECO:0007669"/>
    <property type="project" value="UniProtKB-ARBA"/>
</dbReference>
<organism evidence="12 13">
    <name type="scientific">Diploptera punctata</name>
    <name type="common">Pacific beetle cockroach</name>
    <dbReference type="NCBI Taxonomy" id="6984"/>
    <lineage>
        <taxon>Eukaryota</taxon>
        <taxon>Metazoa</taxon>
        <taxon>Ecdysozoa</taxon>
        <taxon>Arthropoda</taxon>
        <taxon>Hexapoda</taxon>
        <taxon>Insecta</taxon>
        <taxon>Pterygota</taxon>
        <taxon>Neoptera</taxon>
        <taxon>Polyneoptera</taxon>
        <taxon>Dictyoptera</taxon>
        <taxon>Blattodea</taxon>
        <taxon>Blaberoidea</taxon>
        <taxon>Blaberidae</taxon>
        <taxon>Diplopterinae</taxon>
        <taxon>Diploptera</taxon>
    </lineage>
</organism>
<keyword evidence="5" id="KW-0130">Cell adhesion</keyword>
<evidence type="ECO:0000256" key="6">
    <source>
        <dbReference type="ARBA" id="ARBA00022989"/>
    </source>
</evidence>
<dbReference type="InterPro" id="IPR013098">
    <property type="entry name" value="Ig_I-set"/>
</dbReference>
<feature type="domain" description="Ig-like" evidence="10">
    <location>
        <begin position="1"/>
        <end position="96"/>
    </location>
</feature>
<keyword evidence="13" id="KW-1185">Reference proteome</keyword>
<feature type="domain" description="Fibronectin type-III" evidence="11">
    <location>
        <begin position="404"/>
        <end position="502"/>
    </location>
</feature>